<dbReference type="RefSeq" id="WP_131910078.1">
    <property type="nucleotide sequence ID" value="NZ_SMFM01000006.1"/>
</dbReference>
<dbReference type="Gene3D" id="3.40.470.10">
    <property type="entry name" value="Uracil-DNA glycosylase-like domain"/>
    <property type="match status" value="1"/>
</dbReference>
<keyword evidence="2" id="KW-1185">Reference proteome</keyword>
<dbReference type="EMBL" id="SMFM01000006">
    <property type="protein sequence ID" value="TDD75156.1"/>
    <property type="molecule type" value="Genomic_DNA"/>
</dbReference>
<evidence type="ECO:0000313" key="2">
    <source>
        <dbReference type="Proteomes" id="UP000295278"/>
    </source>
</evidence>
<dbReference type="Proteomes" id="UP000295278">
    <property type="component" value="Unassembled WGS sequence"/>
</dbReference>
<evidence type="ECO:0008006" key="3">
    <source>
        <dbReference type="Google" id="ProtNLM"/>
    </source>
</evidence>
<dbReference type="OrthoDB" id="9799921at2"/>
<gene>
    <name evidence="1" type="ORF">E0F89_12275</name>
</gene>
<reference evidence="1 2" key="1">
    <citation type="submission" date="2019-03" db="EMBL/GenBank/DDBJ databases">
        <title>Flavobacterium AT-3-2 sp. nov., isolated from arctic soil.</title>
        <authorList>
            <person name="Chaudhary D.K."/>
        </authorList>
    </citation>
    <scope>NUCLEOTIDE SEQUENCE [LARGE SCALE GENOMIC DNA]</scope>
    <source>
        <strain evidence="1 2">AT-3-2</strain>
    </source>
</reference>
<dbReference type="AlphaFoldDB" id="A0A4R5ATY4"/>
<sequence length="234" mass="27319">MEINHALINWDLVEANEISKNAKTLILGSFNPNKPNPNENTNFYYGRNTNHFWKSISRNLNLPENYFFENNRRKLDCMSKYEFCFFDLINSIDFICNDNEVLNQYVNDKIFTTFDDTELFKVRPFNYQNNPNIIHKNVNFNHHIFEFLEDNKISKVIHTLGNNRIDLNLVAKPVNNNLGFTPFVNQIIEICNNNQIEFIATSYSPSQTAVNRGGAENQNNLDAWIAVNVLNINQ</sequence>
<dbReference type="InterPro" id="IPR036895">
    <property type="entry name" value="Uracil-DNA_glycosylase-like_sf"/>
</dbReference>
<protein>
    <recommendedName>
        <fullName evidence="3">Uracil-DNA glycosylase-like domain-containing protein</fullName>
    </recommendedName>
</protein>
<name>A0A4R5ATY4_9FLAO</name>
<comment type="caution">
    <text evidence="1">The sequence shown here is derived from an EMBL/GenBank/DDBJ whole genome shotgun (WGS) entry which is preliminary data.</text>
</comment>
<proteinExistence type="predicted"/>
<evidence type="ECO:0000313" key="1">
    <source>
        <dbReference type="EMBL" id="TDD75156.1"/>
    </source>
</evidence>
<organism evidence="1 2">
    <name type="scientific">Flavobacterium caseinilyticum</name>
    <dbReference type="NCBI Taxonomy" id="2541732"/>
    <lineage>
        <taxon>Bacteria</taxon>
        <taxon>Pseudomonadati</taxon>
        <taxon>Bacteroidota</taxon>
        <taxon>Flavobacteriia</taxon>
        <taxon>Flavobacteriales</taxon>
        <taxon>Flavobacteriaceae</taxon>
        <taxon>Flavobacterium</taxon>
    </lineage>
</organism>
<accession>A0A4R5ATY4</accession>